<evidence type="ECO:0000256" key="2">
    <source>
        <dbReference type="ARBA" id="ARBA00022475"/>
    </source>
</evidence>
<reference evidence="8" key="1">
    <citation type="submission" date="2018-06" db="EMBL/GenBank/DDBJ databases">
        <title>Aestuariibacter litoralis strain KCTC 52945T.</title>
        <authorList>
            <person name="Li X."/>
            <person name="Salam N."/>
            <person name="Li J.-L."/>
            <person name="Chen Y.-M."/>
            <person name="Yang Z.-W."/>
            <person name="Zhang L.-Y."/>
            <person name="Han M.-X."/>
            <person name="Xiao M."/>
            <person name="Li W.-J."/>
        </authorList>
    </citation>
    <scope>NUCLEOTIDE SEQUENCE [LARGE SCALE GENOMIC DNA]</scope>
    <source>
        <strain evidence="8">KCTC 52945</strain>
    </source>
</reference>
<dbReference type="AlphaFoldDB" id="A0A2W2BI97"/>
<dbReference type="GO" id="GO:0005886">
    <property type="term" value="C:plasma membrane"/>
    <property type="evidence" value="ECO:0007669"/>
    <property type="project" value="UniProtKB-SubCell"/>
</dbReference>
<organism evidence="7 8">
    <name type="scientific">Aestuariivirga litoralis</name>
    <dbReference type="NCBI Taxonomy" id="2650924"/>
    <lineage>
        <taxon>Bacteria</taxon>
        <taxon>Pseudomonadati</taxon>
        <taxon>Pseudomonadota</taxon>
        <taxon>Alphaproteobacteria</taxon>
        <taxon>Hyphomicrobiales</taxon>
        <taxon>Aestuariivirgaceae</taxon>
        <taxon>Aestuariivirga</taxon>
    </lineage>
</organism>
<feature type="transmembrane region" description="Helical" evidence="6">
    <location>
        <begin position="188"/>
        <end position="205"/>
    </location>
</feature>
<dbReference type="RefSeq" id="WP_111199821.1">
    <property type="nucleotide sequence ID" value="NZ_QKVK01000009.1"/>
</dbReference>
<evidence type="ECO:0000256" key="1">
    <source>
        <dbReference type="ARBA" id="ARBA00004651"/>
    </source>
</evidence>
<feature type="transmembrane region" description="Helical" evidence="6">
    <location>
        <begin position="154"/>
        <end position="176"/>
    </location>
</feature>
<evidence type="ECO:0000256" key="6">
    <source>
        <dbReference type="SAM" id="Phobius"/>
    </source>
</evidence>
<comment type="caution">
    <text evidence="7">The sequence shown here is derived from an EMBL/GenBank/DDBJ whole genome shotgun (WGS) entry which is preliminary data.</text>
</comment>
<dbReference type="PANTHER" id="PTHR30086">
    <property type="entry name" value="ARGININE EXPORTER PROTEIN ARGO"/>
    <property type="match status" value="1"/>
</dbReference>
<dbReference type="PANTHER" id="PTHR30086:SF20">
    <property type="entry name" value="ARGININE EXPORTER PROTEIN ARGO-RELATED"/>
    <property type="match status" value="1"/>
</dbReference>
<keyword evidence="2" id="KW-1003">Cell membrane</keyword>
<evidence type="ECO:0000256" key="4">
    <source>
        <dbReference type="ARBA" id="ARBA00022989"/>
    </source>
</evidence>
<dbReference type="InterPro" id="IPR001123">
    <property type="entry name" value="LeuE-type"/>
</dbReference>
<feature type="transmembrane region" description="Helical" evidence="6">
    <location>
        <begin position="6"/>
        <end position="27"/>
    </location>
</feature>
<dbReference type="Pfam" id="PF01810">
    <property type="entry name" value="LysE"/>
    <property type="match status" value="1"/>
</dbReference>
<gene>
    <name evidence="7" type="ORF">DK847_17450</name>
</gene>
<feature type="transmembrane region" description="Helical" evidence="6">
    <location>
        <begin position="70"/>
        <end position="91"/>
    </location>
</feature>
<keyword evidence="3 6" id="KW-0812">Transmembrane</keyword>
<evidence type="ECO:0008006" key="9">
    <source>
        <dbReference type="Google" id="ProtNLM"/>
    </source>
</evidence>
<keyword evidence="4 6" id="KW-1133">Transmembrane helix</keyword>
<proteinExistence type="predicted"/>
<dbReference type="Proteomes" id="UP000248795">
    <property type="component" value="Unassembled WGS sequence"/>
</dbReference>
<feature type="transmembrane region" description="Helical" evidence="6">
    <location>
        <begin position="111"/>
        <end position="134"/>
    </location>
</feature>
<feature type="transmembrane region" description="Helical" evidence="6">
    <location>
        <begin position="39"/>
        <end position="64"/>
    </location>
</feature>
<keyword evidence="8" id="KW-1185">Reference proteome</keyword>
<name>A0A2W2BI97_9HYPH</name>
<protein>
    <recommendedName>
        <fullName evidence="9">LysE family translocator</fullName>
    </recommendedName>
</protein>
<evidence type="ECO:0000256" key="5">
    <source>
        <dbReference type="ARBA" id="ARBA00023136"/>
    </source>
</evidence>
<comment type="subcellular location">
    <subcellularLocation>
        <location evidence="1">Cell membrane</location>
        <topology evidence="1">Multi-pass membrane protein</topology>
    </subcellularLocation>
</comment>
<evidence type="ECO:0000313" key="8">
    <source>
        <dbReference type="Proteomes" id="UP000248795"/>
    </source>
</evidence>
<evidence type="ECO:0000313" key="7">
    <source>
        <dbReference type="EMBL" id="PZF75627.1"/>
    </source>
</evidence>
<dbReference type="EMBL" id="QKVK01000009">
    <property type="protein sequence ID" value="PZF75627.1"/>
    <property type="molecule type" value="Genomic_DNA"/>
</dbReference>
<evidence type="ECO:0000256" key="3">
    <source>
        <dbReference type="ARBA" id="ARBA00022692"/>
    </source>
</evidence>
<sequence length="209" mass="22171">MDLSLLLAGMAIGLAVTAPLGPVNILVIRNAIRRGFGAAFLVGLGAVVADVIYATATAYGISWVSHLIEAYARPLLVIGGLLLVVTGVWLARKRLEISAVEAEEPQAAKHIGKMLAAFGLTISNPGEFFGFIAIFGTMSGVLRLHEGWARPPTVIAGVAIGGILWWLLLSYLVSRLKSRISGRALERVNRWTGVLIAAFGFALLLESLA</sequence>
<keyword evidence="5 6" id="KW-0472">Membrane</keyword>
<accession>A0A2W2BI97</accession>
<dbReference type="GO" id="GO:0015171">
    <property type="term" value="F:amino acid transmembrane transporter activity"/>
    <property type="evidence" value="ECO:0007669"/>
    <property type="project" value="TreeGrafter"/>
</dbReference>